<feature type="domain" description="Glycosyl hydrolase family 30 beta sandwich" evidence="6">
    <location>
        <begin position="442"/>
        <end position="504"/>
    </location>
</feature>
<dbReference type="GO" id="GO:0016020">
    <property type="term" value="C:membrane"/>
    <property type="evidence" value="ECO:0007669"/>
    <property type="project" value="GOC"/>
</dbReference>
<organism evidence="7 8">
    <name type="scientific">Chryseolinea serpens</name>
    <dbReference type="NCBI Taxonomy" id="947013"/>
    <lineage>
        <taxon>Bacteria</taxon>
        <taxon>Pseudomonadati</taxon>
        <taxon>Bacteroidota</taxon>
        <taxon>Cytophagia</taxon>
        <taxon>Cytophagales</taxon>
        <taxon>Fulvivirgaceae</taxon>
        <taxon>Chryseolinea</taxon>
    </lineage>
</organism>
<evidence type="ECO:0000259" key="6">
    <source>
        <dbReference type="Pfam" id="PF17189"/>
    </source>
</evidence>
<evidence type="ECO:0000313" key="7">
    <source>
        <dbReference type="EMBL" id="SHH90103.1"/>
    </source>
</evidence>
<dbReference type="AlphaFoldDB" id="A0A1M5WSV9"/>
<evidence type="ECO:0000259" key="5">
    <source>
        <dbReference type="Pfam" id="PF02055"/>
    </source>
</evidence>
<dbReference type="InterPro" id="IPR033452">
    <property type="entry name" value="GH30_C"/>
</dbReference>
<dbReference type="SUPFAM" id="SSF51445">
    <property type="entry name" value="(Trans)glycosidases"/>
    <property type="match status" value="1"/>
</dbReference>
<dbReference type="Proteomes" id="UP000184212">
    <property type="component" value="Unassembled WGS sequence"/>
</dbReference>
<dbReference type="PANTHER" id="PTHR11069">
    <property type="entry name" value="GLUCOSYLCERAMIDASE"/>
    <property type="match status" value="1"/>
</dbReference>
<dbReference type="GO" id="GO:0004348">
    <property type="term" value="F:glucosylceramidase activity"/>
    <property type="evidence" value="ECO:0007669"/>
    <property type="project" value="InterPro"/>
</dbReference>
<reference evidence="7 8" key="1">
    <citation type="submission" date="2016-11" db="EMBL/GenBank/DDBJ databases">
        <authorList>
            <person name="Jaros S."/>
            <person name="Januszkiewicz K."/>
            <person name="Wedrychowicz H."/>
        </authorList>
    </citation>
    <scope>NUCLEOTIDE SEQUENCE [LARGE SCALE GENOMIC DNA]</scope>
    <source>
        <strain evidence="7 8">DSM 24574</strain>
    </source>
</reference>
<sequence>MRRRVVERKLNDNPANVRKTSPIKAIGKKIGYVLAVIAITTVSCQKDSDPNPGPPVQPAALGKAKVWLTRGDQTSLLAQQSDISITALKDTPSITIDTTTQLQEMEGFGAALTGSSAYLINKKLSASQRSSLLKTLFNETDGIGISYLRMTIGASDFSLSDYTYDDMPAGQTDYPLDNFSIDKDKEDVVPVLKQILGVQPVVSIMGSPWSPPAWMKTNGSLKGGKLKTDAYDSYAQYFVKYINAFKNEGITIDAITPQNEPLYSTASYPCMDMPATDQLNFIKNSLGPAFQSAGVDTKIIAYDHNWDITDYAISIVNDAGAAQFVAGSAFHAYAGNVSAMSIVHNANPNKGLYFTEISGGAWATDFSDNLQWQMANIFIGTTKNWSKNALLWNLALDENFGPTNNGCSNCRGVVTINSTSGTVTKNVEYYAIGHFSKFVRPGAHHVSSTAFDSGTQLDNVAFMNTDGSKVLVVSNSGSNQQTFVVKQGTRQLSYTIAAKSVVSIVW</sequence>
<dbReference type="STRING" id="947013.SAMN04488109_5940"/>
<dbReference type="InterPro" id="IPR001139">
    <property type="entry name" value="Glyco_hydro_30"/>
</dbReference>
<evidence type="ECO:0000256" key="2">
    <source>
        <dbReference type="ARBA" id="ARBA00022729"/>
    </source>
</evidence>
<dbReference type="EMBL" id="FQWQ01000005">
    <property type="protein sequence ID" value="SHH90103.1"/>
    <property type="molecule type" value="Genomic_DNA"/>
</dbReference>
<protein>
    <submittedName>
        <fullName evidence="7">Glucosylceramidase</fullName>
    </submittedName>
</protein>
<keyword evidence="4" id="KW-0326">Glycosidase</keyword>
<evidence type="ECO:0000256" key="1">
    <source>
        <dbReference type="ARBA" id="ARBA00005382"/>
    </source>
</evidence>
<accession>A0A1M5WSV9</accession>
<comment type="similarity">
    <text evidence="1 4">Belongs to the glycosyl hydrolase 30 family.</text>
</comment>
<dbReference type="InterPro" id="IPR033453">
    <property type="entry name" value="Glyco_hydro_30_TIM-barrel"/>
</dbReference>
<keyword evidence="8" id="KW-1185">Reference proteome</keyword>
<name>A0A1M5WSV9_9BACT</name>
<proteinExistence type="inferred from homology"/>
<dbReference type="Gene3D" id="3.20.20.80">
    <property type="entry name" value="Glycosidases"/>
    <property type="match status" value="1"/>
</dbReference>
<evidence type="ECO:0000313" key="8">
    <source>
        <dbReference type="Proteomes" id="UP000184212"/>
    </source>
</evidence>
<keyword evidence="2" id="KW-0732">Signal</keyword>
<evidence type="ECO:0000256" key="3">
    <source>
        <dbReference type="ARBA" id="ARBA00022801"/>
    </source>
</evidence>
<keyword evidence="3 4" id="KW-0378">Hydrolase</keyword>
<dbReference type="InterPro" id="IPR017853">
    <property type="entry name" value="GH"/>
</dbReference>
<evidence type="ECO:0000256" key="4">
    <source>
        <dbReference type="RuleBase" id="RU361188"/>
    </source>
</evidence>
<dbReference type="Pfam" id="PF02055">
    <property type="entry name" value="Glyco_hydro_30"/>
    <property type="match status" value="1"/>
</dbReference>
<dbReference type="Pfam" id="PF17189">
    <property type="entry name" value="Glyco_hydro_30C"/>
    <property type="match status" value="1"/>
</dbReference>
<gene>
    <name evidence="7" type="ORF">SAMN04488109_5940</name>
</gene>
<dbReference type="GO" id="GO:0006680">
    <property type="term" value="P:glucosylceramide catabolic process"/>
    <property type="evidence" value="ECO:0007669"/>
    <property type="project" value="TreeGrafter"/>
</dbReference>
<dbReference type="Gene3D" id="2.60.40.1180">
    <property type="entry name" value="Golgi alpha-mannosidase II"/>
    <property type="match status" value="1"/>
</dbReference>
<dbReference type="InterPro" id="IPR013780">
    <property type="entry name" value="Glyco_hydro_b"/>
</dbReference>
<dbReference type="PANTHER" id="PTHR11069:SF23">
    <property type="entry name" value="LYSOSOMAL ACID GLUCOSYLCERAMIDASE"/>
    <property type="match status" value="1"/>
</dbReference>
<feature type="domain" description="Glycosyl hydrolase family 30 TIM-barrel" evidence="5">
    <location>
        <begin position="106"/>
        <end position="439"/>
    </location>
</feature>